<comment type="caution">
    <text evidence="5">The sequence shown here is derived from an EMBL/GenBank/DDBJ whole genome shotgun (WGS) entry which is preliminary data.</text>
</comment>
<dbReference type="Pfam" id="PF14223">
    <property type="entry name" value="Retrotran_gag_2"/>
    <property type="match status" value="1"/>
</dbReference>
<feature type="domain" description="CCHC-type" evidence="4">
    <location>
        <begin position="383"/>
        <end position="398"/>
    </location>
</feature>
<dbReference type="PANTHER" id="PTHR35317:SF29">
    <property type="entry name" value="CCHC-TYPE DOMAIN-CONTAINING PROTEIN"/>
    <property type="match status" value="1"/>
</dbReference>
<reference evidence="5" key="1">
    <citation type="journal article" date="2019" name="Sci. Rep.">
        <title>Draft genome of Tanacetum cinerariifolium, the natural source of mosquito coil.</title>
        <authorList>
            <person name="Yamashiro T."/>
            <person name="Shiraishi A."/>
            <person name="Satake H."/>
            <person name="Nakayama K."/>
        </authorList>
    </citation>
    <scope>NUCLEOTIDE SEQUENCE</scope>
</reference>
<dbReference type="EMBL" id="BKCJ010007007">
    <property type="protein sequence ID" value="GEU75059.1"/>
    <property type="molecule type" value="Genomic_DNA"/>
</dbReference>
<feature type="compositionally biased region" description="Low complexity" evidence="3">
    <location>
        <begin position="652"/>
        <end position="664"/>
    </location>
</feature>
<evidence type="ECO:0000256" key="3">
    <source>
        <dbReference type="SAM" id="MobiDB-lite"/>
    </source>
</evidence>
<evidence type="ECO:0000256" key="1">
    <source>
        <dbReference type="PROSITE-ProRule" id="PRU00047"/>
    </source>
</evidence>
<organism evidence="5">
    <name type="scientific">Tanacetum cinerariifolium</name>
    <name type="common">Dalmatian daisy</name>
    <name type="synonym">Chrysanthemum cinerariifolium</name>
    <dbReference type="NCBI Taxonomy" id="118510"/>
    <lineage>
        <taxon>Eukaryota</taxon>
        <taxon>Viridiplantae</taxon>
        <taxon>Streptophyta</taxon>
        <taxon>Embryophyta</taxon>
        <taxon>Tracheophyta</taxon>
        <taxon>Spermatophyta</taxon>
        <taxon>Magnoliopsida</taxon>
        <taxon>eudicotyledons</taxon>
        <taxon>Gunneridae</taxon>
        <taxon>Pentapetalae</taxon>
        <taxon>asterids</taxon>
        <taxon>campanulids</taxon>
        <taxon>Asterales</taxon>
        <taxon>Asteraceae</taxon>
        <taxon>Asteroideae</taxon>
        <taxon>Anthemideae</taxon>
        <taxon>Anthemidinae</taxon>
        <taxon>Tanacetum</taxon>
    </lineage>
</organism>
<dbReference type="SUPFAM" id="SSF57756">
    <property type="entry name" value="Retrovirus zinc finger-like domains"/>
    <property type="match status" value="1"/>
</dbReference>
<dbReference type="AlphaFoldDB" id="A0A6L2MNW5"/>
<dbReference type="PANTHER" id="PTHR35317">
    <property type="entry name" value="OS04G0629600 PROTEIN"/>
    <property type="match status" value="1"/>
</dbReference>
<keyword evidence="1" id="KW-0862">Zinc</keyword>
<dbReference type="SMART" id="SM00343">
    <property type="entry name" value="ZnF_C2HC"/>
    <property type="match status" value="2"/>
</dbReference>
<dbReference type="GO" id="GO:0008270">
    <property type="term" value="F:zinc ion binding"/>
    <property type="evidence" value="ECO:0007669"/>
    <property type="project" value="UniProtKB-KW"/>
</dbReference>
<dbReference type="Pfam" id="PF00098">
    <property type="entry name" value="zf-CCHC"/>
    <property type="match status" value="1"/>
</dbReference>
<evidence type="ECO:0000259" key="4">
    <source>
        <dbReference type="PROSITE" id="PS50158"/>
    </source>
</evidence>
<protein>
    <submittedName>
        <fullName evidence="5">Ribonuclease H-like domain-containing protein</fullName>
    </submittedName>
</protein>
<name>A0A6L2MNW5_TANCI</name>
<dbReference type="Gene3D" id="4.10.60.10">
    <property type="entry name" value="Zinc finger, CCHC-type"/>
    <property type="match status" value="1"/>
</dbReference>
<feature type="compositionally biased region" description="Polar residues" evidence="3">
    <location>
        <begin position="637"/>
        <end position="651"/>
    </location>
</feature>
<keyword evidence="2" id="KW-0175">Coiled coil</keyword>
<evidence type="ECO:0000313" key="5">
    <source>
        <dbReference type="EMBL" id="GEU75059.1"/>
    </source>
</evidence>
<accession>A0A6L2MNW5</accession>
<evidence type="ECO:0000256" key="2">
    <source>
        <dbReference type="SAM" id="Coils"/>
    </source>
</evidence>
<dbReference type="PROSITE" id="PS50158">
    <property type="entry name" value="ZF_CCHC"/>
    <property type="match status" value="1"/>
</dbReference>
<dbReference type="InterPro" id="IPR036875">
    <property type="entry name" value="Znf_CCHC_sf"/>
</dbReference>
<dbReference type="InterPro" id="IPR001878">
    <property type="entry name" value="Znf_CCHC"/>
</dbReference>
<gene>
    <name evidence="5" type="ORF">Tci_047037</name>
</gene>
<sequence>MLSSAFARFQSKKLKSSHSTEQSAELQETTSVSAGAIIAAGDPISIVPSVSAASSVPAETPIAAGVSTTTVFLNWLETKAGDIMYMFVDKKYPILPNFISSSDLLCWNIALKGNSAKSMTTDKDGNLKIRPPVTAEEHQQVQREKKARTILLSALPDEHMGDFYHMIDARDIWNAIKARFGGNVKSKKMKKSLLKQKFEEFKISKEEGLDKGYDKMQKILSQMNTLKIKPDPEDVNIKFLRGLPPSWSGYSSSSSTLSNAAFISTAGSSQRKLFYQESRNDSYGGYTTTLSVSSGSSSSKGSSKSKCSIVDDMIYSFFANHEIDQQLIYEDLDQINKEEFEEYDLKHQMAMLLIKVHRFEKKHGRKIKFNGRENARFDKKLVKCFNCKKMGHFSRECRAQEPRSLENFGMLAGIKLEPDADSDGEVVSADDVIPADVFVSDGPVVAAADSPHSETEFAFIDYHEQREQLNDCVVDLKAHKHVVKSLEKQIKCHQTNQLAYEEKIIILLYEIEEKSNILEYRQKLIDQATQEKQELMTKLDNEIANQAKWNNSGTNLYKLIDSSMSVRTKRGLGLDKYIREGNYMPPSNIPDIDESQMVYGKKAIDSSEIKTTDDSINHTNDSVLFYFSDRSSKPSTKDFQTCDSSQKCSRPNNSNHDSNDSNSSVYAPASESGDTIVIDCARHEDFPSVCTSSIETDVKSSNTLCNKFGSFNKESHFRKHKSLASKSCYVCGSYLHLIKDCEFHEQTIAKRIAEGKGILKSRPTEKPVNPNRSKLVSADRLKPVTAGRPKPVFADRPKPVTAGHPKPVTADRPKPVSADRPKPVTAGRPKPVTVGHPKPLTTGRPTSSCWSSKPCFC</sequence>
<keyword evidence="1" id="KW-0479">Metal-binding</keyword>
<keyword evidence="1" id="KW-0863">Zinc-finger</keyword>
<feature type="region of interest" description="Disordered" evidence="3">
    <location>
        <begin position="632"/>
        <end position="669"/>
    </location>
</feature>
<feature type="compositionally biased region" description="Basic and acidic residues" evidence="3">
    <location>
        <begin position="809"/>
        <end position="822"/>
    </location>
</feature>
<feature type="region of interest" description="Disordered" evidence="3">
    <location>
        <begin position="760"/>
        <end position="851"/>
    </location>
</feature>
<dbReference type="GO" id="GO:0003676">
    <property type="term" value="F:nucleic acid binding"/>
    <property type="evidence" value="ECO:0007669"/>
    <property type="project" value="InterPro"/>
</dbReference>
<feature type="coiled-coil region" evidence="2">
    <location>
        <begin position="476"/>
        <end position="545"/>
    </location>
</feature>
<proteinExistence type="predicted"/>